<reference evidence="2" key="1">
    <citation type="submission" date="2014-01" db="EMBL/GenBank/DDBJ databases">
        <title>The Genome Sequence of Anopheles farauti FAR1 (V2).</title>
        <authorList>
            <consortium name="The Broad Institute Genomics Platform"/>
            <person name="Neafsey D.E."/>
            <person name="Besansky N."/>
            <person name="Howell P."/>
            <person name="Walton C."/>
            <person name="Young S.K."/>
            <person name="Zeng Q."/>
            <person name="Gargeya S."/>
            <person name="Fitzgerald M."/>
            <person name="Haas B."/>
            <person name="Abouelleil A."/>
            <person name="Allen A.W."/>
            <person name="Alvarado L."/>
            <person name="Arachchi H.M."/>
            <person name="Berlin A.M."/>
            <person name="Chapman S.B."/>
            <person name="Gainer-Dewar J."/>
            <person name="Goldberg J."/>
            <person name="Griggs A."/>
            <person name="Gujja S."/>
            <person name="Hansen M."/>
            <person name="Howarth C."/>
            <person name="Imamovic A."/>
            <person name="Ireland A."/>
            <person name="Larimer J."/>
            <person name="McCowan C."/>
            <person name="Murphy C."/>
            <person name="Pearson M."/>
            <person name="Poon T.W."/>
            <person name="Priest M."/>
            <person name="Roberts A."/>
            <person name="Saif S."/>
            <person name="Shea T."/>
            <person name="Sisk P."/>
            <person name="Sykes S."/>
            <person name="Wortman J."/>
            <person name="Nusbaum C."/>
            <person name="Birren B."/>
        </authorList>
    </citation>
    <scope>NUCLEOTIDE SEQUENCE [LARGE SCALE GENOMIC DNA]</scope>
    <source>
        <strain evidence="2">FAR1</strain>
    </source>
</reference>
<organism evidence="1 2">
    <name type="scientific">Anopheles farauti</name>
    <dbReference type="NCBI Taxonomy" id="69004"/>
    <lineage>
        <taxon>Eukaryota</taxon>
        <taxon>Metazoa</taxon>
        <taxon>Ecdysozoa</taxon>
        <taxon>Arthropoda</taxon>
        <taxon>Hexapoda</taxon>
        <taxon>Insecta</taxon>
        <taxon>Pterygota</taxon>
        <taxon>Neoptera</taxon>
        <taxon>Endopterygota</taxon>
        <taxon>Diptera</taxon>
        <taxon>Nematocera</taxon>
        <taxon>Culicoidea</taxon>
        <taxon>Culicidae</taxon>
        <taxon>Anophelinae</taxon>
        <taxon>Anopheles</taxon>
    </lineage>
</organism>
<evidence type="ECO:0000313" key="1">
    <source>
        <dbReference type="EnsemblMetazoa" id="AFAF003206-PA"/>
    </source>
</evidence>
<evidence type="ECO:0000313" key="2">
    <source>
        <dbReference type="Proteomes" id="UP000075886"/>
    </source>
</evidence>
<dbReference type="AlphaFoldDB" id="A0A182Q513"/>
<dbReference type="VEuPathDB" id="VectorBase:AFAF003206"/>
<name>A0A182Q513_9DIPT</name>
<sequence length="398" mass="43679">MAGSPAISVAPVDDGAITSFRCFPNRNMCPMPRSSPPLFFTRSFDPLPSFSDDWKGLLRVMKPPSYFLPAAAARRPERIPAAWFVRHLDLLHHRLQRLETGRFLHPERWAEIAELILGLGVQQMRCEGSRCRRRALLPTTTTTTTTMLQAVDASHLLQVERFERTAAGGTVADGEQLAVPVALLPQLLIALVGAGFACIHRRVVLLRHRPAPDRIPAERVRRRGVGFERQLAGVGRITGAVRCGGVASAGERNAGCARITTIERAATTGLEHRAPQRVHRFRVRLPEQRHTVHAQQLIVHLEPPVSARRPTMQDALHEDTEIAIGAALPEPVLPFTLTPRPAFSVSCTGMCSVRISRFFHAAPANDSEPTPLPLLFVLLETVLPPFVALPGCCSSSAT</sequence>
<dbReference type="EMBL" id="AXCN02001381">
    <property type="status" value="NOT_ANNOTATED_CDS"/>
    <property type="molecule type" value="Genomic_DNA"/>
</dbReference>
<accession>A0A182Q513</accession>
<dbReference type="Proteomes" id="UP000075886">
    <property type="component" value="Unassembled WGS sequence"/>
</dbReference>
<reference evidence="1" key="2">
    <citation type="submission" date="2020-05" db="UniProtKB">
        <authorList>
            <consortium name="EnsemblMetazoa"/>
        </authorList>
    </citation>
    <scope>IDENTIFICATION</scope>
    <source>
        <strain evidence="1">FAR1</strain>
    </source>
</reference>
<keyword evidence="2" id="KW-1185">Reference proteome</keyword>
<proteinExistence type="predicted"/>
<protein>
    <submittedName>
        <fullName evidence="1">Uncharacterized protein</fullName>
    </submittedName>
</protein>
<dbReference type="EnsemblMetazoa" id="AFAF003206-RA">
    <property type="protein sequence ID" value="AFAF003206-PA"/>
    <property type="gene ID" value="AFAF003206"/>
</dbReference>